<sequence length="76" mass="9125">MQSNQSTNKFIINLKVFLLNRCNRVNRFNSFEPHIINRGGKWVEKKFRENWVTIFEVFEQNGCEIRNKKKIGHPTT</sequence>
<comment type="caution">
    <text evidence="1">The sequence shown here is derived from an EMBL/GenBank/DDBJ whole genome shotgun (WGS) entry which is preliminary data.</text>
</comment>
<reference evidence="1 2" key="1">
    <citation type="journal article" date="2018" name="Sci. Rep.">
        <title>Genomic signatures of local adaptation to the degree of environmental predictability in rotifers.</title>
        <authorList>
            <person name="Franch-Gras L."/>
            <person name="Hahn C."/>
            <person name="Garcia-Roger E.M."/>
            <person name="Carmona M.J."/>
            <person name="Serra M."/>
            <person name="Gomez A."/>
        </authorList>
    </citation>
    <scope>NUCLEOTIDE SEQUENCE [LARGE SCALE GENOMIC DNA]</scope>
    <source>
        <strain evidence="1">HYR1</strain>
    </source>
</reference>
<organism evidence="1 2">
    <name type="scientific">Brachionus plicatilis</name>
    <name type="common">Marine rotifer</name>
    <name type="synonym">Brachionus muelleri</name>
    <dbReference type="NCBI Taxonomy" id="10195"/>
    <lineage>
        <taxon>Eukaryota</taxon>
        <taxon>Metazoa</taxon>
        <taxon>Spiralia</taxon>
        <taxon>Gnathifera</taxon>
        <taxon>Rotifera</taxon>
        <taxon>Eurotatoria</taxon>
        <taxon>Monogononta</taxon>
        <taxon>Pseudotrocha</taxon>
        <taxon>Ploima</taxon>
        <taxon>Brachionidae</taxon>
        <taxon>Brachionus</taxon>
    </lineage>
</organism>
<evidence type="ECO:0000313" key="2">
    <source>
        <dbReference type="Proteomes" id="UP000276133"/>
    </source>
</evidence>
<proteinExistence type="predicted"/>
<dbReference type="EMBL" id="REGN01007369">
    <property type="protein sequence ID" value="RNA06501.1"/>
    <property type="molecule type" value="Genomic_DNA"/>
</dbReference>
<gene>
    <name evidence="1" type="ORF">BpHYR1_028716</name>
</gene>
<protein>
    <submittedName>
        <fullName evidence="1">Uncharacterized protein</fullName>
    </submittedName>
</protein>
<evidence type="ECO:0000313" key="1">
    <source>
        <dbReference type="EMBL" id="RNA06501.1"/>
    </source>
</evidence>
<accession>A0A3M7Q663</accession>
<dbReference type="AlphaFoldDB" id="A0A3M7Q663"/>
<name>A0A3M7Q663_BRAPC</name>
<keyword evidence="2" id="KW-1185">Reference proteome</keyword>
<dbReference type="Proteomes" id="UP000276133">
    <property type="component" value="Unassembled WGS sequence"/>
</dbReference>